<dbReference type="Proteomes" id="UP000828251">
    <property type="component" value="Unassembled WGS sequence"/>
</dbReference>
<reference evidence="2 3" key="1">
    <citation type="journal article" date="2021" name="Plant Biotechnol. J.">
        <title>Multi-omics assisted identification of the key and species-specific regulatory components of drought-tolerant mechanisms in Gossypium stocksii.</title>
        <authorList>
            <person name="Yu D."/>
            <person name="Ke L."/>
            <person name="Zhang D."/>
            <person name="Wu Y."/>
            <person name="Sun Y."/>
            <person name="Mei J."/>
            <person name="Sun J."/>
            <person name="Sun Y."/>
        </authorList>
    </citation>
    <scope>NUCLEOTIDE SEQUENCE [LARGE SCALE GENOMIC DNA]</scope>
    <source>
        <strain evidence="3">cv. E1</strain>
        <tissue evidence="2">Leaf</tissue>
    </source>
</reference>
<dbReference type="Gene3D" id="3.30.420.10">
    <property type="entry name" value="Ribonuclease H-like superfamily/Ribonuclease H"/>
    <property type="match status" value="1"/>
</dbReference>
<evidence type="ECO:0000313" key="3">
    <source>
        <dbReference type="Proteomes" id="UP000828251"/>
    </source>
</evidence>
<dbReference type="OrthoDB" id="977397at2759"/>
<proteinExistence type="predicted"/>
<dbReference type="InterPro" id="IPR053151">
    <property type="entry name" value="RNase_H-like"/>
</dbReference>
<feature type="domain" description="RNase H type-1" evidence="1">
    <location>
        <begin position="55"/>
        <end position="138"/>
    </location>
</feature>
<protein>
    <recommendedName>
        <fullName evidence="1">RNase H type-1 domain-containing protein</fullName>
    </recommendedName>
</protein>
<dbReference type="PANTHER" id="PTHR47723:SF19">
    <property type="entry name" value="POLYNUCLEOTIDYL TRANSFERASE, RIBONUCLEASE H-LIKE SUPERFAMILY PROTEIN"/>
    <property type="match status" value="1"/>
</dbReference>
<dbReference type="GO" id="GO:0003676">
    <property type="term" value="F:nucleic acid binding"/>
    <property type="evidence" value="ECO:0007669"/>
    <property type="project" value="InterPro"/>
</dbReference>
<accession>A0A9D3VQ14</accession>
<dbReference type="PANTHER" id="PTHR47723">
    <property type="entry name" value="OS05G0353850 PROTEIN"/>
    <property type="match status" value="1"/>
</dbReference>
<organism evidence="2 3">
    <name type="scientific">Gossypium stocksii</name>
    <dbReference type="NCBI Taxonomy" id="47602"/>
    <lineage>
        <taxon>Eukaryota</taxon>
        <taxon>Viridiplantae</taxon>
        <taxon>Streptophyta</taxon>
        <taxon>Embryophyta</taxon>
        <taxon>Tracheophyta</taxon>
        <taxon>Spermatophyta</taxon>
        <taxon>Magnoliopsida</taxon>
        <taxon>eudicotyledons</taxon>
        <taxon>Gunneridae</taxon>
        <taxon>Pentapetalae</taxon>
        <taxon>rosids</taxon>
        <taxon>malvids</taxon>
        <taxon>Malvales</taxon>
        <taxon>Malvaceae</taxon>
        <taxon>Malvoideae</taxon>
        <taxon>Gossypium</taxon>
    </lineage>
</organism>
<evidence type="ECO:0000313" key="2">
    <source>
        <dbReference type="EMBL" id="KAH1090748.1"/>
    </source>
</evidence>
<gene>
    <name evidence="2" type="ORF">J1N35_018005</name>
</gene>
<dbReference type="GO" id="GO:0004523">
    <property type="term" value="F:RNA-DNA hybrid ribonuclease activity"/>
    <property type="evidence" value="ECO:0007669"/>
    <property type="project" value="InterPro"/>
</dbReference>
<name>A0A9D3VQ14_9ROSI</name>
<sequence length="175" mass="19944">MSIFQGNNMSPKDIISISLSWAKHFLSTHKEEKEFQLKQFSVCPTPGYNRFLGDCSAATAKLWDLLDGLLILQKQGYDKAIIRSDNLENVISINDSKSGVSNNSLIKRIQQILALEDNWSLIYVPRETNCVADALAKMTQPNDETLRIYEEPPLKIKENLKEDRFVDSFTLNHPI</sequence>
<dbReference type="EMBL" id="JAIQCV010000006">
    <property type="protein sequence ID" value="KAH1090748.1"/>
    <property type="molecule type" value="Genomic_DNA"/>
</dbReference>
<dbReference type="Pfam" id="PF13456">
    <property type="entry name" value="RVT_3"/>
    <property type="match status" value="1"/>
</dbReference>
<dbReference type="InterPro" id="IPR036397">
    <property type="entry name" value="RNaseH_sf"/>
</dbReference>
<comment type="caution">
    <text evidence="2">The sequence shown here is derived from an EMBL/GenBank/DDBJ whole genome shotgun (WGS) entry which is preliminary data.</text>
</comment>
<dbReference type="InterPro" id="IPR002156">
    <property type="entry name" value="RNaseH_domain"/>
</dbReference>
<evidence type="ECO:0000259" key="1">
    <source>
        <dbReference type="Pfam" id="PF13456"/>
    </source>
</evidence>
<dbReference type="InterPro" id="IPR044730">
    <property type="entry name" value="RNase_H-like_dom_plant"/>
</dbReference>
<dbReference type="SUPFAM" id="SSF53098">
    <property type="entry name" value="Ribonuclease H-like"/>
    <property type="match status" value="1"/>
</dbReference>
<keyword evidence="3" id="KW-1185">Reference proteome</keyword>
<dbReference type="AlphaFoldDB" id="A0A9D3VQ14"/>
<dbReference type="CDD" id="cd06222">
    <property type="entry name" value="RNase_H_like"/>
    <property type="match status" value="1"/>
</dbReference>
<dbReference type="InterPro" id="IPR012337">
    <property type="entry name" value="RNaseH-like_sf"/>
</dbReference>